<feature type="region of interest" description="Disordered" evidence="6">
    <location>
        <begin position="184"/>
        <end position="207"/>
    </location>
</feature>
<dbReference type="InterPro" id="IPR010666">
    <property type="entry name" value="Znf_GRF"/>
</dbReference>
<feature type="domain" description="GRF-type" evidence="7">
    <location>
        <begin position="35"/>
        <end position="81"/>
    </location>
</feature>
<sequence length="381" mass="42677">MQKGRYRSNRAGFRGGRGKGGNALKGRFDNGIWYCNCTPRMPAEHFKVKKEGKNKDRWFYTCQQPSESPQRCDFFLWNEDAVLRESAAVLNNSRSEPRDPHVQDGWTAGRDAQGKMVNFRETSPTPTTIPSYPTLPRAKGGLKRDALEAQLGDEDDDDDEFNLNGQEEEEMFEAADNISTLETPHKAQKTGVYATPATSDAKKSSRKLPWLKDQQMPATPISGKKTVVDFFNTSPSKVVPSRAKEVDAQTPSVPSALPTVPESPSPTSRFKNALHNPADSQSSLTNEVLQELRTVKLPPEKLESLRSILSKHDLRTQGVTKGRDISRLALKAKEAKIVELEARIASLQAEKEVDRSMIESMKWRTENQGQNEDEETDDDEL</sequence>
<feature type="region of interest" description="Disordered" evidence="6">
    <location>
        <begin position="1"/>
        <end position="21"/>
    </location>
</feature>
<feature type="region of interest" description="Disordered" evidence="6">
    <location>
        <begin position="120"/>
        <end position="139"/>
    </location>
</feature>
<feature type="compositionally biased region" description="Low complexity" evidence="6">
    <location>
        <begin position="122"/>
        <end position="136"/>
    </location>
</feature>
<proteinExistence type="predicted"/>
<evidence type="ECO:0000313" key="8">
    <source>
        <dbReference type="EMBL" id="KXS94393.1"/>
    </source>
</evidence>
<dbReference type="Proteomes" id="UP000070133">
    <property type="component" value="Unassembled WGS sequence"/>
</dbReference>
<dbReference type="STRING" id="321146.A0A139GW31"/>
<keyword evidence="3" id="KW-0862">Zinc</keyword>
<dbReference type="GO" id="GO:0008270">
    <property type="term" value="F:zinc ion binding"/>
    <property type="evidence" value="ECO:0007669"/>
    <property type="project" value="UniProtKB-KW"/>
</dbReference>
<protein>
    <recommendedName>
        <fullName evidence="7">GRF-type domain-containing protein</fullName>
    </recommendedName>
</protein>
<gene>
    <name evidence="8" type="ORF">AC578_7799</name>
</gene>
<comment type="caution">
    <text evidence="8">The sequence shown here is derived from an EMBL/GenBank/DDBJ whole genome shotgun (WGS) entry which is preliminary data.</text>
</comment>
<dbReference type="Pfam" id="PF06839">
    <property type="entry name" value="Zn_ribbon_GRF"/>
    <property type="match status" value="1"/>
</dbReference>
<feature type="compositionally biased region" description="Acidic residues" evidence="6">
    <location>
        <begin position="371"/>
        <end position="381"/>
    </location>
</feature>
<name>A0A139GW31_9PEZI</name>
<feature type="region of interest" description="Disordered" evidence="6">
    <location>
        <begin position="360"/>
        <end position="381"/>
    </location>
</feature>
<feature type="region of interest" description="Disordered" evidence="6">
    <location>
        <begin position="242"/>
        <end position="269"/>
    </location>
</feature>
<keyword evidence="9" id="KW-1185">Reference proteome</keyword>
<evidence type="ECO:0000256" key="1">
    <source>
        <dbReference type="ARBA" id="ARBA00022723"/>
    </source>
</evidence>
<evidence type="ECO:0000256" key="3">
    <source>
        <dbReference type="ARBA" id="ARBA00022833"/>
    </source>
</evidence>
<keyword evidence="1" id="KW-0479">Metal-binding</keyword>
<evidence type="ECO:0000256" key="5">
    <source>
        <dbReference type="SAM" id="Coils"/>
    </source>
</evidence>
<dbReference type="OrthoDB" id="430051at2759"/>
<evidence type="ECO:0000256" key="4">
    <source>
        <dbReference type="PROSITE-ProRule" id="PRU01343"/>
    </source>
</evidence>
<keyword evidence="5" id="KW-0175">Coiled coil</keyword>
<reference evidence="8 9" key="1">
    <citation type="submission" date="2015-07" db="EMBL/GenBank/DDBJ databases">
        <title>Comparative genomics of the Sigatoka disease complex on banana suggests a link between parallel evolutionary changes in Pseudocercospora fijiensis and Pseudocercospora eumusae and increased virulence on the banana host.</title>
        <authorList>
            <person name="Chang T.-C."/>
            <person name="Salvucci A."/>
            <person name="Crous P.W."/>
            <person name="Stergiopoulos I."/>
        </authorList>
    </citation>
    <scope>NUCLEOTIDE SEQUENCE [LARGE SCALE GENOMIC DNA]</scope>
    <source>
        <strain evidence="8 9">CBS 114824</strain>
    </source>
</reference>
<feature type="coiled-coil region" evidence="5">
    <location>
        <begin position="330"/>
        <end position="357"/>
    </location>
</feature>
<evidence type="ECO:0000313" key="9">
    <source>
        <dbReference type="Proteomes" id="UP000070133"/>
    </source>
</evidence>
<accession>A0A139GW31</accession>
<evidence type="ECO:0000259" key="7">
    <source>
        <dbReference type="PROSITE" id="PS51999"/>
    </source>
</evidence>
<dbReference type="PROSITE" id="PS51999">
    <property type="entry name" value="ZF_GRF"/>
    <property type="match status" value="1"/>
</dbReference>
<keyword evidence="2 4" id="KW-0863">Zinc-finger</keyword>
<dbReference type="EMBL" id="LFZN01000294">
    <property type="protein sequence ID" value="KXS94393.1"/>
    <property type="molecule type" value="Genomic_DNA"/>
</dbReference>
<evidence type="ECO:0000256" key="6">
    <source>
        <dbReference type="SAM" id="MobiDB-lite"/>
    </source>
</evidence>
<organism evidence="8 9">
    <name type="scientific">Pseudocercospora eumusae</name>
    <dbReference type="NCBI Taxonomy" id="321146"/>
    <lineage>
        <taxon>Eukaryota</taxon>
        <taxon>Fungi</taxon>
        <taxon>Dikarya</taxon>
        <taxon>Ascomycota</taxon>
        <taxon>Pezizomycotina</taxon>
        <taxon>Dothideomycetes</taxon>
        <taxon>Dothideomycetidae</taxon>
        <taxon>Mycosphaerellales</taxon>
        <taxon>Mycosphaerellaceae</taxon>
        <taxon>Pseudocercospora</taxon>
    </lineage>
</organism>
<dbReference type="AlphaFoldDB" id="A0A139GW31"/>
<evidence type="ECO:0000256" key="2">
    <source>
        <dbReference type="ARBA" id="ARBA00022771"/>
    </source>
</evidence>